<accession>A0A9D4EWC5</accession>
<feature type="transmembrane region" description="Helical" evidence="1">
    <location>
        <begin position="25"/>
        <end position="45"/>
    </location>
</feature>
<protein>
    <submittedName>
        <fullName evidence="2">Uncharacterized protein</fullName>
    </submittedName>
</protein>
<reference evidence="2" key="2">
    <citation type="submission" date="2020-11" db="EMBL/GenBank/DDBJ databases">
        <authorList>
            <person name="McCartney M.A."/>
            <person name="Auch B."/>
            <person name="Kono T."/>
            <person name="Mallez S."/>
            <person name="Becker A."/>
            <person name="Gohl D.M."/>
            <person name="Silverstein K.A.T."/>
            <person name="Koren S."/>
            <person name="Bechman K.B."/>
            <person name="Herman A."/>
            <person name="Abrahante J.E."/>
            <person name="Garbe J."/>
        </authorList>
    </citation>
    <scope>NUCLEOTIDE SEQUENCE</scope>
    <source>
        <strain evidence="2">Duluth1</strain>
        <tissue evidence="2">Whole animal</tissue>
    </source>
</reference>
<dbReference type="AlphaFoldDB" id="A0A9D4EWC5"/>
<sequence length="95" mass="10264">METARDFACLSLVAKLTELLVNNQLSLYIAVVAMAILLRISAVLVPSLERVAPKLITSFLRLDLNRCGASMKSIWLCTHPFGACQVAVLVCNGAC</sequence>
<comment type="caution">
    <text evidence="2">The sequence shown here is derived from an EMBL/GenBank/DDBJ whole genome shotgun (WGS) entry which is preliminary data.</text>
</comment>
<keyword evidence="1" id="KW-1133">Transmembrane helix</keyword>
<evidence type="ECO:0000256" key="1">
    <source>
        <dbReference type="SAM" id="Phobius"/>
    </source>
</evidence>
<reference evidence="2" key="1">
    <citation type="journal article" date="2019" name="bioRxiv">
        <title>The Genome of the Zebra Mussel, Dreissena polymorpha: A Resource for Invasive Species Research.</title>
        <authorList>
            <person name="McCartney M.A."/>
            <person name="Auch B."/>
            <person name="Kono T."/>
            <person name="Mallez S."/>
            <person name="Zhang Y."/>
            <person name="Obille A."/>
            <person name="Becker A."/>
            <person name="Abrahante J.E."/>
            <person name="Garbe J."/>
            <person name="Badalamenti J.P."/>
            <person name="Herman A."/>
            <person name="Mangelson H."/>
            <person name="Liachko I."/>
            <person name="Sullivan S."/>
            <person name="Sone E.D."/>
            <person name="Koren S."/>
            <person name="Silverstein K.A.T."/>
            <person name="Beckman K.B."/>
            <person name="Gohl D.M."/>
        </authorList>
    </citation>
    <scope>NUCLEOTIDE SEQUENCE</scope>
    <source>
        <strain evidence="2">Duluth1</strain>
        <tissue evidence="2">Whole animal</tissue>
    </source>
</reference>
<keyword evidence="1" id="KW-0472">Membrane</keyword>
<dbReference type="Proteomes" id="UP000828390">
    <property type="component" value="Unassembled WGS sequence"/>
</dbReference>
<name>A0A9D4EWC5_DREPO</name>
<keyword evidence="1" id="KW-0812">Transmembrane</keyword>
<keyword evidence="3" id="KW-1185">Reference proteome</keyword>
<dbReference type="EMBL" id="JAIWYP010000008">
    <property type="protein sequence ID" value="KAH3786914.1"/>
    <property type="molecule type" value="Genomic_DNA"/>
</dbReference>
<evidence type="ECO:0000313" key="2">
    <source>
        <dbReference type="EMBL" id="KAH3786914.1"/>
    </source>
</evidence>
<gene>
    <name evidence="2" type="ORF">DPMN_165031</name>
</gene>
<proteinExistence type="predicted"/>
<organism evidence="2 3">
    <name type="scientific">Dreissena polymorpha</name>
    <name type="common">Zebra mussel</name>
    <name type="synonym">Mytilus polymorpha</name>
    <dbReference type="NCBI Taxonomy" id="45954"/>
    <lineage>
        <taxon>Eukaryota</taxon>
        <taxon>Metazoa</taxon>
        <taxon>Spiralia</taxon>
        <taxon>Lophotrochozoa</taxon>
        <taxon>Mollusca</taxon>
        <taxon>Bivalvia</taxon>
        <taxon>Autobranchia</taxon>
        <taxon>Heteroconchia</taxon>
        <taxon>Euheterodonta</taxon>
        <taxon>Imparidentia</taxon>
        <taxon>Neoheterodontei</taxon>
        <taxon>Myida</taxon>
        <taxon>Dreissenoidea</taxon>
        <taxon>Dreissenidae</taxon>
        <taxon>Dreissena</taxon>
    </lineage>
</organism>
<evidence type="ECO:0000313" key="3">
    <source>
        <dbReference type="Proteomes" id="UP000828390"/>
    </source>
</evidence>